<evidence type="ECO:0008006" key="3">
    <source>
        <dbReference type="Google" id="ProtNLM"/>
    </source>
</evidence>
<reference evidence="1 2" key="1">
    <citation type="journal article" date="2018" name="Mol. Plant">
        <title>The genome of Artemisia annua provides insight into the evolution of Asteraceae family and artemisinin biosynthesis.</title>
        <authorList>
            <person name="Shen Q."/>
            <person name="Zhang L."/>
            <person name="Liao Z."/>
            <person name="Wang S."/>
            <person name="Yan T."/>
            <person name="Shi P."/>
            <person name="Liu M."/>
            <person name="Fu X."/>
            <person name="Pan Q."/>
            <person name="Wang Y."/>
            <person name="Lv Z."/>
            <person name="Lu X."/>
            <person name="Zhang F."/>
            <person name="Jiang W."/>
            <person name="Ma Y."/>
            <person name="Chen M."/>
            <person name="Hao X."/>
            <person name="Li L."/>
            <person name="Tang Y."/>
            <person name="Lv G."/>
            <person name="Zhou Y."/>
            <person name="Sun X."/>
            <person name="Brodelius P.E."/>
            <person name="Rose J.K.C."/>
            <person name="Tang K."/>
        </authorList>
    </citation>
    <scope>NUCLEOTIDE SEQUENCE [LARGE SCALE GENOMIC DNA]</scope>
    <source>
        <strain evidence="2">cv. Huhao1</strain>
        <tissue evidence="1">Leaf</tissue>
    </source>
</reference>
<dbReference type="EMBL" id="PKPP01002826">
    <property type="protein sequence ID" value="PWA72892.1"/>
    <property type="molecule type" value="Genomic_DNA"/>
</dbReference>
<comment type="caution">
    <text evidence="1">The sequence shown here is derived from an EMBL/GenBank/DDBJ whole genome shotgun (WGS) entry which is preliminary data.</text>
</comment>
<dbReference type="AlphaFoldDB" id="A0A2U1NHA5"/>
<dbReference type="PANTHER" id="PTHR36617:SF15">
    <property type="entry name" value="REVERSE TRANSCRIPTASE ZINC-BINDING DOMAIN-CONTAINING PROTEIN"/>
    <property type="match status" value="1"/>
</dbReference>
<evidence type="ECO:0000313" key="2">
    <source>
        <dbReference type="Proteomes" id="UP000245207"/>
    </source>
</evidence>
<proteinExistence type="predicted"/>
<dbReference type="Proteomes" id="UP000245207">
    <property type="component" value="Unassembled WGS sequence"/>
</dbReference>
<organism evidence="1 2">
    <name type="scientific">Artemisia annua</name>
    <name type="common">Sweet wormwood</name>
    <dbReference type="NCBI Taxonomy" id="35608"/>
    <lineage>
        <taxon>Eukaryota</taxon>
        <taxon>Viridiplantae</taxon>
        <taxon>Streptophyta</taxon>
        <taxon>Embryophyta</taxon>
        <taxon>Tracheophyta</taxon>
        <taxon>Spermatophyta</taxon>
        <taxon>Magnoliopsida</taxon>
        <taxon>eudicotyledons</taxon>
        <taxon>Gunneridae</taxon>
        <taxon>Pentapetalae</taxon>
        <taxon>asterids</taxon>
        <taxon>campanulids</taxon>
        <taxon>Asterales</taxon>
        <taxon>Asteraceae</taxon>
        <taxon>Asteroideae</taxon>
        <taxon>Anthemideae</taxon>
        <taxon>Artemisiinae</taxon>
        <taxon>Artemisia</taxon>
    </lineage>
</organism>
<name>A0A2U1NHA5_ARTAN</name>
<gene>
    <name evidence="1" type="ORF">CTI12_AA264760</name>
</gene>
<dbReference type="PANTHER" id="PTHR36617">
    <property type="entry name" value="PROTEIN, PUTATIVE-RELATED"/>
    <property type="match status" value="1"/>
</dbReference>
<protein>
    <recommendedName>
        <fullName evidence="3">RNA-directed DNA polymerase, eukaryota, Reverse transcriptase zinc-binding domain protein</fullName>
    </recommendedName>
</protein>
<accession>A0A2U1NHA5</accession>
<evidence type="ECO:0000313" key="1">
    <source>
        <dbReference type="EMBL" id="PWA72892.1"/>
    </source>
</evidence>
<dbReference type="OrthoDB" id="1736633at2759"/>
<keyword evidence="2" id="KW-1185">Reference proteome</keyword>
<sequence>MFGIDLHSLFKKKIGNGSTTRFWLDRWVGNAPLCFTFPRLFRLDSQPQCYVSDHSPTVSSVVTATNHVRLATGPHNMPQNINSQQSAFSFDNLLPARPHGLFLFIQFLMEIIMCKTTKENPRVTFAIASCDTQNLNVAIFTKFQIVCLMEVVLSQKICGENAREERVGPVEILWIKAQ</sequence>